<feature type="domain" description="C2H2-type" evidence="3">
    <location>
        <begin position="8"/>
        <end position="36"/>
    </location>
</feature>
<dbReference type="Proteomes" id="UP000694866">
    <property type="component" value="Unplaced"/>
</dbReference>
<dbReference type="PROSITE" id="PS50157">
    <property type="entry name" value="ZINC_FINGER_C2H2_2"/>
    <property type="match status" value="1"/>
</dbReference>
<reference evidence="5" key="1">
    <citation type="submission" date="2025-08" db="UniProtKB">
        <authorList>
            <consortium name="RefSeq"/>
        </authorList>
    </citation>
    <scope>IDENTIFICATION</scope>
    <source>
        <strain evidence="5">USDA-PBARC FA_bdor</strain>
        <tissue evidence="5">Whole organism</tissue>
    </source>
</reference>
<keyword evidence="4" id="KW-1185">Reference proteome</keyword>
<dbReference type="AlphaFoldDB" id="A0A9R1TSM1"/>
<dbReference type="OrthoDB" id="10432774at2759"/>
<dbReference type="RefSeq" id="XP_011314950.1">
    <property type="nucleotide sequence ID" value="XM_011316648.1"/>
</dbReference>
<evidence type="ECO:0000313" key="4">
    <source>
        <dbReference type="Proteomes" id="UP000694866"/>
    </source>
</evidence>
<accession>A0A9R1TSM1</accession>
<dbReference type="GO" id="GO:0008270">
    <property type="term" value="F:zinc ion binding"/>
    <property type="evidence" value="ECO:0007669"/>
    <property type="project" value="UniProtKB-KW"/>
</dbReference>
<evidence type="ECO:0000256" key="1">
    <source>
        <dbReference type="PROSITE-ProRule" id="PRU00042"/>
    </source>
</evidence>
<evidence type="ECO:0000256" key="2">
    <source>
        <dbReference type="SAM" id="MobiDB-lite"/>
    </source>
</evidence>
<dbReference type="KEGG" id="fas:105273920"/>
<proteinExistence type="predicted"/>
<evidence type="ECO:0000313" key="5">
    <source>
        <dbReference type="RefSeq" id="XP_011314950.1"/>
    </source>
</evidence>
<protein>
    <recommendedName>
        <fullName evidence="3">C2H2-type domain-containing protein</fullName>
    </recommendedName>
</protein>
<feature type="region of interest" description="Disordered" evidence="2">
    <location>
        <begin position="189"/>
        <end position="217"/>
    </location>
</feature>
<dbReference type="GeneID" id="105273920"/>
<keyword evidence="1" id="KW-0863">Zinc-finger</keyword>
<keyword evidence="1" id="KW-0862">Zinc</keyword>
<evidence type="ECO:0000259" key="3">
    <source>
        <dbReference type="PROSITE" id="PS50157"/>
    </source>
</evidence>
<name>A0A9R1TSM1_9HYME</name>
<dbReference type="InterPro" id="IPR013087">
    <property type="entry name" value="Znf_C2H2_type"/>
</dbReference>
<sequence length="336" mass="37777">MDPSRLNFRCIVCDMDTASLCELHKHQSSTHTSEELSLSILTLQSFLYHKHYFQSLDAKPPVDACYFYPFCTKLLSDKATNIENNCQTFTPTPLRPDEVVVKIEKNEAESTGTPGKNRKKIPKKQVPLRLPLIAATRSTIITAPLNPLVKQSSSIEAHGSHAKFLSSANGLCEDLIRLKGPIQSKIKRKRLNEKRHGTNRPKRDNRQPIRKPMRKPEINNVEKRIQDLLPKISVPENLETVNIWASKSEESISLDTGDTLPGGNSFENVQPIKLHSPVMPQDIMNCESALIFDAETGSFQWNPLVFVEKKSEGNANGSQQVLESVPFNNSPYFSNC</sequence>
<keyword evidence="1" id="KW-0479">Metal-binding</keyword>
<gene>
    <name evidence="5" type="primary">LOC105273920</name>
</gene>
<feature type="compositionally biased region" description="Basic residues" evidence="2">
    <location>
        <begin position="189"/>
        <end position="200"/>
    </location>
</feature>
<organism evidence="4 5">
    <name type="scientific">Fopius arisanus</name>
    <dbReference type="NCBI Taxonomy" id="64838"/>
    <lineage>
        <taxon>Eukaryota</taxon>
        <taxon>Metazoa</taxon>
        <taxon>Ecdysozoa</taxon>
        <taxon>Arthropoda</taxon>
        <taxon>Hexapoda</taxon>
        <taxon>Insecta</taxon>
        <taxon>Pterygota</taxon>
        <taxon>Neoptera</taxon>
        <taxon>Endopterygota</taxon>
        <taxon>Hymenoptera</taxon>
        <taxon>Apocrita</taxon>
        <taxon>Ichneumonoidea</taxon>
        <taxon>Braconidae</taxon>
        <taxon>Opiinae</taxon>
        <taxon>Fopius</taxon>
    </lineage>
</organism>